<sequence>MAGKAANAEDSAECAGGTEPSGQECMETGQRGTCLSSVLSDHRQVQVLEPTN</sequence>
<dbReference type="InParanoid" id="G3ICL5"/>
<feature type="region of interest" description="Disordered" evidence="1">
    <location>
        <begin position="1"/>
        <end position="31"/>
    </location>
</feature>
<organism evidence="2 3">
    <name type="scientific">Cricetulus griseus</name>
    <name type="common">Chinese hamster</name>
    <name type="synonym">Cricetulus barabensis griseus</name>
    <dbReference type="NCBI Taxonomy" id="10029"/>
    <lineage>
        <taxon>Eukaryota</taxon>
        <taxon>Metazoa</taxon>
        <taxon>Chordata</taxon>
        <taxon>Craniata</taxon>
        <taxon>Vertebrata</taxon>
        <taxon>Euteleostomi</taxon>
        <taxon>Mammalia</taxon>
        <taxon>Eutheria</taxon>
        <taxon>Euarchontoglires</taxon>
        <taxon>Glires</taxon>
        <taxon>Rodentia</taxon>
        <taxon>Myomorpha</taxon>
        <taxon>Muroidea</taxon>
        <taxon>Cricetidae</taxon>
        <taxon>Cricetinae</taxon>
        <taxon>Cricetulus</taxon>
    </lineage>
</organism>
<protein>
    <submittedName>
        <fullName evidence="2">Uncharacterized protein</fullName>
    </submittedName>
</protein>
<reference evidence="3" key="1">
    <citation type="journal article" date="2011" name="Nat. Biotechnol.">
        <title>The genomic sequence of the Chinese hamster ovary (CHO)-K1 cell line.</title>
        <authorList>
            <person name="Xu X."/>
            <person name="Nagarajan H."/>
            <person name="Lewis N.E."/>
            <person name="Pan S."/>
            <person name="Cai Z."/>
            <person name="Liu X."/>
            <person name="Chen W."/>
            <person name="Xie M."/>
            <person name="Wang W."/>
            <person name="Hammond S."/>
            <person name="Andersen M.R."/>
            <person name="Neff N."/>
            <person name="Passarelli B."/>
            <person name="Koh W."/>
            <person name="Fan H.C."/>
            <person name="Wang J."/>
            <person name="Gui Y."/>
            <person name="Lee K.H."/>
            <person name="Betenbaugh M.J."/>
            <person name="Quake S.R."/>
            <person name="Famili I."/>
            <person name="Palsson B.O."/>
            <person name="Wang J."/>
        </authorList>
    </citation>
    <scope>NUCLEOTIDE SEQUENCE [LARGE SCALE GENOMIC DNA]</scope>
    <source>
        <strain evidence="3">CHO K1 cell line</strain>
    </source>
</reference>
<evidence type="ECO:0000313" key="3">
    <source>
        <dbReference type="Proteomes" id="UP000001075"/>
    </source>
</evidence>
<name>G3ICL5_CRIGR</name>
<dbReference type="AlphaFoldDB" id="G3ICL5"/>
<accession>G3ICL5</accession>
<dbReference type="Proteomes" id="UP000001075">
    <property type="component" value="Unassembled WGS sequence"/>
</dbReference>
<evidence type="ECO:0000313" key="2">
    <source>
        <dbReference type="EMBL" id="EGW12422.1"/>
    </source>
</evidence>
<proteinExistence type="predicted"/>
<evidence type="ECO:0000256" key="1">
    <source>
        <dbReference type="SAM" id="MobiDB-lite"/>
    </source>
</evidence>
<dbReference type="EMBL" id="JH001938">
    <property type="protein sequence ID" value="EGW12422.1"/>
    <property type="molecule type" value="Genomic_DNA"/>
</dbReference>
<gene>
    <name evidence="2" type="ORF">I79_021413</name>
</gene>